<dbReference type="Pfam" id="PF08899">
    <property type="entry name" value="DUF1844"/>
    <property type="match status" value="1"/>
</dbReference>
<dbReference type="AlphaFoldDB" id="A0A085WX59"/>
<comment type="caution">
    <text evidence="1">The sequence shown here is derived from an EMBL/GenBank/DDBJ whole genome shotgun (WGS) entry which is preliminary data.</text>
</comment>
<dbReference type="EMBL" id="JMCB01000001">
    <property type="protein sequence ID" value="KFE72272.1"/>
    <property type="molecule type" value="Genomic_DNA"/>
</dbReference>
<dbReference type="Proteomes" id="UP000028725">
    <property type="component" value="Unassembled WGS sequence"/>
</dbReference>
<dbReference type="RefSeq" id="WP_044181378.1">
    <property type="nucleotide sequence ID" value="NZ_JMCB01000001.1"/>
</dbReference>
<protein>
    <recommendedName>
        <fullName evidence="3">DUF1844 domain-containing protein</fullName>
    </recommendedName>
</protein>
<evidence type="ECO:0000313" key="2">
    <source>
        <dbReference type="Proteomes" id="UP000028725"/>
    </source>
</evidence>
<dbReference type="InterPro" id="IPR014995">
    <property type="entry name" value="DUF1844"/>
</dbReference>
<evidence type="ECO:0008006" key="3">
    <source>
        <dbReference type="Google" id="ProtNLM"/>
    </source>
</evidence>
<sequence length="101" mass="11308">MTDPKRGETFVMRGEADPASSPIAFNTFIIGLASTTLIHLGEAANPDTGRTERNLELARESLELLSMLREKTRGNLTEEEEKLFATLLTDLRLRFVEASKR</sequence>
<accession>A0A085WX59</accession>
<evidence type="ECO:0000313" key="1">
    <source>
        <dbReference type="EMBL" id="KFE72272.1"/>
    </source>
</evidence>
<name>A0A085WX59_9BACT</name>
<keyword evidence="2" id="KW-1185">Reference proteome</keyword>
<reference evidence="1 2" key="1">
    <citation type="submission" date="2014-04" db="EMBL/GenBank/DDBJ databases">
        <title>Genome assembly of Hyalangium minutum DSM 14724.</title>
        <authorList>
            <person name="Sharma G."/>
            <person name="Subramanian S."/>
        </authorList>
    </citation>
    <scope>NUCLEOTIDE SEQUENCE [LARGE SCALE GENOMIC DNA]</scope>
    <source>
        <strain evidence="1 2">DSM 14724</strain>
    </source>
</reference>
<organism evidence="1 2">
    <name type="scientific">Hyalangium minutum</name>
    <dbReference type="NCBI Taxonomy" id="394096"/>
    <lineage>
        <taxon>Bacteria</taxon>
        <taxon>Pseudomonadati</taxon>
        <taxon>Myxococcota</taxon>
        <taxon>Myxococcia</taxon>
        <taxon>Myxococcales</taxon>
        <taxon>Cystobacterineae</taxon>
        <taxon>Archangiaceae</taxon>
        <taxon>Hyalangium</taxon>
    </lineage>
</organism>
<dbReference type="STRING" id="394096.DB31_0534"/>
<dbReference type="PATRIC" id="fig|394096.3.peg.529"/>
<dbReference type="OrthoDB" id="9799618at2"/>
<proteinExistence type="predicted"/>
<gene>
    <name evidence="1" type="ORF">DB31_0534</name>
</gene>